<evidence type="ECO:0000256" key="1">
    <source>
        <dbReference type="SAM" id="SignalP"/>
    </source>
</evidence>
<evidence type="ECO:0000313" key="2">
    <source>
        <dbReference type="EMBL" id="PHZ83356.1"/>
    </source>
</evidence>
<name>A0A2G4YPG7_9PROT</name>
<reference evidence="2 3" key="1">
    <citation type="submission" date="2017-10" db="EMBL/GenBank/DDBJ databases">
        <title>Frigbacter circumglobatus gen. nov. sp. nov., isolated from sediment cultured in situ.</title>
        <authorList>
            <person name="Zhao Z."/>
        </authorList>
    </citation>
    <scope>NUCLEOTIDE SEQUENCE [LARGE SCALE GENOMIC DNA]</scope>
    <source>
        <strain evidence="2 3">ZYL</strain>
    </source>
</reference>
<dbReference type="InParanoid" id="A0A2G4YPG7"/>
<keyword evidence="1" id="KW-0732">Signal</keyword>
<protein>
    <submittedName>
        <fullName evidence="2">Uncharacterized protein</fullName>
    </submittedName>
</protein>
<dbReference type="EMBL" id="PDEM01000033">
    <property type="protein sequence ID" value="PHZ83356.1"/>
    <property type="molecule type" value="Genomic_DNA"/>
</dbReference>
<sequence>MQNFTAILNLKMALCILVVCVPRAAIAAEDTSITPIPFVANESDGLFLQGIEGGCHITASAEEKKAVFFQDVVGNGRFRAGEIRQKFTVEFGLRVGVRRDFRVFDVTFLQDVTGTSNDKEVIGAYSDTFHDRRYKWIFTSQVGGSCMSRKMVNYVWGVTGNQHNKIVADNLENSDKPVLPVYEREYRILINYRIRLFEFFNFSLGVITVLDISG</sequence>
<evidence type="ECO:0000313" key="3">
    <source>
        <dbReference type="Proteomes" id="UP000229730"/>
    </source>
</evidence>
<dbReference type="Proteomes" id="UP000229730">
    <property type="component" value="Unassembled WGS sequence"/>
</dbReference>
<proteinExistence type="predicted"/>
<dbReference type="FunCoup" id="A0A2G4YPG7">
    <property type="interactions" value="98"/>
</dbReference>
<dbReference type="AlphaFoldDB" id="A0A2G4YPG7"/>
<keyword evidence="3" id="KW-1185">Reference proteome</keyword>
<dbReference type="Pfam" id="PF06629">
    <property type="entry name" value="MipA"/>
    <property type="match status" value="1"/>
</dbReference>
<accession>A0A2G4YPG7</accession>
<organism evidence="2 3">
    <name type="scientific">Paremcibacter congregatus</name>
    <dbReference type="NCBI Taxonomy" id="2043170"/>
    <lineage>
        <taxon>Bacteria</taxon>
        <taxon>Pseudomonadati</taxon>
        <taxon>Pseudomonadota</taxon>
        <taxon>Alphaproteobacteria</taxon>
        <taxon>Emcibacterales</taxon>
        <taxon>Emcibacteraceae</taxon>
        <taxon>Paremcibacter</taxon>
    </lineage>
</organism>
<feature type="signal peptide" evidence="1">
    <location>
        <begin position="1"/>
        <end position="27"/>
    </location>
</feature>
<feature type="chain" id="PRO_5013545525" evidence="1">
    <location>
        <begin position="28"/>
        <end position="214"/>
    </location>
</feature>
<dbReference type="OrthoDB" id="7343706at2"/>
<dbReference type="InterPro" id="IPR010583">
    <property type="entry name" value="MipA"/>
</dbReference>
<gene>
    <name evidence="2" type="ORF">CRD36_17470</name>
</gene>
<comment type="caution">
    <text evidence="2">The sequence shown here is derived from an EMBL/GenBank/DDBJ whole genome shotgun (WGS) entry which is preliminary data.</text>
</comment>